<accession>A0A644YT74</accession>
<reference evidence="1" key="1">
    <citation type="submission" date="2019-08" db="EMBL/GenBank/DDBJ databases">
        <authorList>
            <person name="Kucharzyk K."/>
            <person name="Murdoch R.W."/>
            <person name="Higgins S."/>
            <person name="Loffler F."/>
        </authorList>
    </citation>
    <scope>NUCLEOTIDE SEQUENCE</scope>
</reference>
<proteinExistence type="predicted"/>
<dbReference type="AlphaFoldDB" id="A0A644YT74"/>
<organism evidence="1">
    <name type="scientific">bioreactor metagenome</name>
    <dbReference type="NCBI Taxonomy" id="1076179"/>
    <lineage>
        <taxon>unclassified sequences</taxon>
        <taxon>metagenomes</taxon>
        <taxon>ecological metagenomes</taxon>
    </lineage>
</organism>
<protein>
    <submittedName>
        <fullName evidence="1">Uncharacterized protein</fullName>
    </submittedName>
</protein>
<dbReference type="EMBL" id="VSSQ01006151">
    <property type="protein sequence ID" value="MPM31706.1"/>
    <property type="molecule type" value="Genomic_DNA"/>
</dbReference>
<name>A0A644YT74_9ZZZZ</name>
<gene>
    <name evidence="1" type="ORF">SDC9_78263</name>
</gene>
<dbReference type="PROSITE" id="PS51257">
    <property type="entry name" value="PROKAR_LIPOPROTEIN"/>
    <property type="match status" value="1"/>
</dbReference>
<sequence length="238" mass="27074">MYSRLFPLFLLTALILLSGCCILENTSTQSINNRFFKQSGRSNSKDMFVKSEDDEVKIYRVNSENFTCELDSSTVEIFPLIICEKNILPQKSFHEKGFEINFIMLPLKFRPAAQGVPSQLNCDFNGSIYAGFSKSRYNIDYSNHKTDFYVRNISNCEFSYGIFLGIGNTFVSPTTTNHAIDDEYDGVVLQKGIAVYLGYNNLKAGIALGMDNLLGKDRHSWIYKNRPYLAFTLGFNIE</sequence>
<evidence type="ECO:0000313" key="1">
    <source>
        <dbReference type="EMBL" id="MPM31706.1"/>
    </source>
</evidence>
<comment type="caution">
    <text evidence="1">The sequence shown here is derived from an EMBL/GenBank/DDBJ whole genome shotgun (WGS) entry which is preliminary data.</text>
</comment>